<evidence type="ECO:0000313" key="3">
    <source>
        <dbReference type="Proteomes" id="UP000279833"/>
    </source>
</evidence>
<keyword evidence="3" id="KW-1185">Reference proteome</keyword>
<organism evidence="4">
    <name type="scientific">Schistosoma curassoni</name>
    <dbReference type="NCBI Taxonomy" id="6186"/>
    <lineage>
        <taxon>Eukaryota</taxon>
        <taxon>Metazoa</taxon>
        <taxon>Spiralia</taxon>
        <taxon>Lophotrochozoa</taxon>
        <taxon>Platyhelminthes</taxon>
        <taxon>Trematoda</taxon>
        <taxon>Digenea</taxon>
        <taxon>Strigeidida</taxon>
        <taxon>Schistosomatoidea</taxon>
        <taxon>Schistosomatidae</taxon>
        <taxon>Schistosoma</taxon>
    </lineage>
</organism>
<protein>
    <submittedName>
        <fullName evidence="4">Peptidase M23</fullName>
    </submittedName>
</protein>
<evidence type="ECO:0000256" key="1">
    <source>
        <dbReference type="SAM" id="MobiDB-lite"/>
    </source>
</evidence>
<dbReference type="WBParaSite" id="SCUD_0000640001-mRNA-1">
    <property type="protein sequence ID" value="SCUD_0000640001-mRNA-1"/>
    <property type="gene ID" value="SCUD_0000640001"/>
</dbReference>
<feature type="compositionally biased region" description="Polar residues" evidence="1">
    <location>
        <begin position="32"/>
        <end position="51"/>
    </location>
</feature>
<reference evidence="4" key="1">
    <citation type="submission" date="2016-06" db="UniProtKB">
        <authorList>
            <consortium name="WormBaseParasite"/>
        </authorList>
    </citation>
    <scope>IDENTIFICATION</scope>
</reference>
<accession>A0A183JUK8</accession>
<gene>
    <name evidence="2" type="ORF">SCUD_LOCUS6400</name>
</gene>
<dbReference type="Proteomes" id="UP000279833">
    <property type="component" value="Unassembled WGS sequence"/>
</dbReference>
<name>A0A183JUK8_9TREM</name>
<feature type="compositionally biased region" description="Basic and acidic residues" evidence="1">
    <location>
        <begin position="22"/>
        <end position="31"/>
    </location>
</feature>
<dbReference type="AlphaFoldDB" id="A0A183JUK8"/>
<sequence length="51" mass="5855">MRKSHAATLETLNDQIEQLKKSKVSLERSKVQQDSTTDALQKQIQSLKQDK</sequence>
<evidence type="ECO:0000313" key="4">
    <source>
        <dbReference type="WBParaSite" id="SCUD_0000640001-mRNA-1"/>
    </source>
</evidence>
<dbReference type="STRING" id="6186.A0A183JUK8"/>
<dbReference type="EMBL" id="UZAK01013976">
    <property type="protein sequence ID" value="VDP03637.1"/>
    <property type="molecule type" value="Genomic_DNA"/>
</dbReference>
<feature type="region of interest" description="Disordered" evidence="1">
    <location>
        <begin position="22"/>
        <end position="51"/>
    </location>
</feature>
<evidence type="ECO:0000313" key="2">
    <source>
        <dbReference type="EMBL" id="VDP03637.1"/>
    </source>
</evidence>
<proteinExistence type="predicted"/>
<reference evidence="2 3" key="2">
    <citation type="submission" date="2018-11" db="EMBL/GenBank/DDBJ databases">
        <authorList>
            <consortium name="Pathogen Informatics"/>
        </authorList>
    </citation>
    <scope>NUCLEOTIDE SEQUENCE [LARGE SCALE GENOMIC DNA]</scope>
    <source>
        <strain evidence="2">Dakar</strain>
        <strain evidence="3">Dakar, Senegal</strain>
    </source>
</reference>